<keyword evidence="4" id="KW-1185">Reference proteome</keyword>
<comment type="caution">
    <text evidence="3">The sequence shown here is derived from an EMBL/GenBank/DDBJ whole genome shotgun (WGS) entry which is preliminary data.</text>
</comment>
<dbReference type="PANTHER" id="PTHR47618:SF1">
    <property type="entry name" value="BIFUNCTIONAL OLIGORIBONUCLEASE AND PAP PHOSPHATASE NRNA"/>
    <property type="match status" value="1"/>
</dbReference>
<dbReference type="RefSeq" id="WP_202856381.1">
    <property type="nucleotide sequence ID" value="NZ_JAEUGD010000042.1"/>
</dbReference>
<evidence type="ECO:0000313" key="4">
    <source>
        <dbReference type="Proteomes" id="UP000614216"/>
    </source>
</evidence>
<evidence type="ECO:0000313" key="3">
    <source>
        <dbReference type="EMBL" id="MBL6446839.1"/>
    </source>
</evidence>
<sequence length="342" mass="38065">MQNLEAFKTVISSPKKVVITTHHKPDADALGSSLGLAGYLKKKGHEVSVITPTDYADFLTWMNGNGEVIIFNQGNEEKSERLIKEADMVFCLDFSSLNRINELGEMVRESKSIKVLIDHHLEPEEFADFVYWSTQAAATAELVYDLICDLGDRQLIDKHISESLYAGIMTDTGSFKHPNTTKNVFNVCAQLVELGADTAKVSKLVYDTNSLDKVKFLGYALNEKLKVLDGFNTAYFAISADELKRFNSKTGDTEGLVNYALSIEGIKFAAVIIDRTEAVKMSFRSIGDFSVNEFARKHFEGGGHKNASGGKSDLSFEETVKKFENVLNEYKDELSTKIKTYA</sequence>
<evidence type="ECO:0000259" key="2">
    <source>
        <dbReference type="Pfam" id="PF02272"/>
    </source>
</evidence>
<dbReference type="Gene3D" id="3.10.310.30">
    <property type="match status" value="1"/>
</dbReference>
<dbReference type="Proteomes" id="UP000614216">
    <property type="component" value="Unassembled WGS sequence"/>
</dbReference>
<dbReference type="InterPro" id="IPR038763">
    <property type="entry name" value="DHH_sf"/>
</dbReference>
<dbReference type="InterPro" id="IPR051319">
    <property type="entry name" value="Oligoribo/pAp-PDE_c-di-AMP_PDE"/>
</dbReference>
<name>A0A937KC10_9BACT</name>
<feature type="domain" description="DHHA1" evidence="2">
    <location>
        <begin position="246"/>
        <end position="329"/>
    </location>
</feature>
<dbReference type="InterPro" id="IPR001667">
    <property type="entry name" value="DDH_dom"/>
</dbReference>
<dbReference type="Gene3D" id="3.90.1640.10">
    <property type="entry name" value="inorganic pyrophosphatase (n-terminal core)"/>
    <property type="match status" value="1"/>
</dbReference>
<reference evidence="3" key="1">
    <citation type="submission" date="2021-01" db="EMBL/GenBank/DDBJ databases">
        <title>Fulvivirga kasyanovii gen. nov., sp nov., a novel member of the phylum Bacteroidetes isolated from seawater in a mussel farm.</title>
        <authorList>
            <person name="Zhao L.-H."/>
            <person name="Wang Z.-J."/>
        </authorList>
    </citation>
    <scope>NUCLEOTIDE SEQUENCE</scope>
    <source>
        <strain evidence="3">29W222</strain>
    </source>
</reference>
<proteinExistence type="predicted"/>
<organism evidence="3 4">
    <name type="scientific">Fulvivirga marina</name>
    <dbReference type="NCBI Taxonomy" id="2494733"/>
    <lineage>
        <taxon>Bacteria</taxon>
        <taxon>Pseudomonadati</taxon>
        <taxon>Bacteroidota</taxon>
        <taxon>Cytophagia</taxon>
        <taxon>Cytophagales</taxon>
        <taxon>Fulvivirgaceae</taxon>
        <taxon>Fulvivirga</taxon>
    </lineage>
</organism>
<dbReference type="Pfam" id="PF01368">
    <property type="entry name" value="DHH"/>
    <property type="match status" value="1"/>
</dbReference>
<feature type="domain" description="DDH" evidence="1">
    <location>
        <begin position="16"/>
        <end position="168"/>
    </location>
</feature>
<dbReference type="PANTHER" id="PTHR47618">
    <property type="entry name" value="BIFUNCTIONAL OLIGORIBONUCLEASE AND PAP PHOSPHATASE NRNA"/>
    <property type="match status" value="1"/>
</dbReference>
<dbReference type="InterPro" id="IPR003156">
    <property type="entry name" value="DHHA1_dom"/>
</dbReference>
<dbReference type="Pfam" id="PF02272">
    <property type="entry name" value="DHHA1"/>
    <property type="match status" value="1"/>
</dbReference>
<dbReference type="SUPFAM" id="SSF64182">
    <property type="entry name" value="DHH phosphoesterases"/>
    <property type="match status" value="1"/>
</dbReference>
<dbReference type="AlphaFoldDB" id="A0A937KC10"/>
<dbReference type="EMBL" id="JAEUGD010000042">
    <property type="protein sequence ID" value="MBL6446839.1"/>
    <property type="molecule type" value="Genomic_DNA"/>
</dbReference>
<evidence type="ECO:0000259" key="1">
    <source>
        <dbReference type="Pfam" id="PF01368"/>
    </source>
</evidence>
<protein>
    <submittedName>
        <fullName evidence="3">Bifunctional oligoribonuclease/PAP phosphatase NrnA</fullName>
    </submittedName>
</protein>
<accession>A0A937KC10</accession>
<gene>
    <name evidence="3" type="ORF">JMN32_10985</name>
</gene>
<dbReference type="GO" id="GO:0003676">
    <property type="term" value="F:nucleic acid binding"/>
    <property type="evidence" value="ECO:0007669"/>
    <property type="project" value="InterPro"/>
</dbReference>